<feature type="transmembrane region" description="Helical" evidence="6">
    <location>
        <begin position="370"/>
        <end position="391"/>
    </location>
</feature>
<evidence type="ECO:0000256" key="5">
    <source>
        <dbReference type="ARBA" id="ARBA00023136"/>
    </source>
</evidence>
<organism evidence="7 8">
    <name type="scientific">Dioscorea zingiberensis</name>
    <dbReference type="NCBI Taxonomy" id="325984"/>
    <lineage>
        <taxon>Eukaryota</taxon>
        <taxon>Viridiplantae</taxon>
        <taxon>Streptophyta</taxon>
        <taxon>Embryophyta</taxon>
        <taxon>Tracheophyta</taxon>
        <taxon>Spermatophyta</taxon>
        <taxon>Magnoliopsida</taxon>
        <taxon>Liliopsida</taxon>
        <taxon>Dioscoreales</taxon>
        <taxon>Dioscoreaceae</taxon>
        <taxon>Dioscorea</taxon>
    </lineage>
</organism>
<evidence type="ECO:0000256" key="2">
    <source>
        <dbReference type="ARBA" id="ARBA00005982"/>
    </source>
</evidence>
<comment type="similarity">
    <text evidence="2">Belongs to the major facilitator superfamily. Proton-dependent oligopeptide transporter (POT/PTR) (TC 2.A.17) family.</text>
</comment>
<evidence type="ECO:0000256" key="3">
    <source>
        <dbReference type="ARBA" id="ARBA00022692"/>
    </source>
</evidence>
<dbReference type="GO" id="GO:0022857">
    <property type="term" value="F:transmembrane transporter activity"/>
    <property type="evidence" value="ECO:0007669"/>
    <property type="project" value="InterPro"/>
</dbReference>
<sequence>MLTLTASIKALRPSNAKTPASGGQLALLYAAIAFFTVGTGGTRFTTMTMGADQFTKVEDQDVYFNWFFIVVYGAMAIGSTVVVYVEDSVSWGLGFGICLAVNALALLSLLLGVKYYRRPVPEGSPFTALVRVAVASFRKRKLALPPAASAAAAYYHGPSERAYQPPSSSFSCMNRAALIERGDVQEDGSIARPWSLCTVQEVEDPKTLIRIIPLWTSSIFIPLCIATQTSLSVLQSITMNRHLGRHFSIPAGSFLVSTMVATCLTLFILDRAIYPLSRRLTGRTPTPLQRVGIGQIFNIASMAASALVEHRRAAIVKQHSAVNQPDWIVPMSAFWLVLPNTLTGVGEAFHFPGQIAFFYQEFPKSLKSTATGMIAVILSIGFYMSTVVVAVVRRATSWLPDNVNSARLDNVYWMLAVMASINFAYYGLCVKLYKKDRDKLVVVDADTGY</sequence>
<dbReference type="Proteomes" id="UP001085076">
    <property type="component" value="Miscellaneous, Linkage group lg03"/>
</dbReference>
<dbReference type="OrthoDB" id="8904098at2759"/>
<dbReference type="Gene3D" id="1.20.1250.20">
    <property type="entry name" value="MFS general substrate transporter like domains"/>
    <property type="match status" value="1"/>
</dbReference>
<feature type="transmembrane region" description="Helical" evidence="6">
    <location>
        <begin position="26"/>
        <end position="45"/>
    </location>
</feature>
<name>A0A9D5HKC7_9LILI</name>
<reference evidence="7" key="2">
    <citation type="journal article" date="2022" name="Hortic Res">
        <title>The genome of Dioscorea zingiberensis sheds light on the biosynthesis, origin and evolution of the medicinally important diosgenin saponins.</title>
        <authorList>
            <person name="Li Y."/>
            <person name="Tan C."/>
            <person name="Li Z."/>
            <person name="Guo J."/>
            <person name="Li S."/>
            <person name="Chen X."/>
            <person name="Wang C."/>
            <person name="Dai X."/>
            <person name="Yang H."/>
            <person name="Song W."/>
            <person name="Hou L."/>
            <person name="Xu J."/>
            <person name="Tong Z."/>
            <person name="Xu A."/>
            <person name="Yuan X."/>
            <person name="Wang W."/>
            <person name="Yang Q."/>
            <person name="Chen L."/>
            <person name="Sun Z."/>
            <person name="Wang K."/>
            <person name="Pan B."/>
            <person name="Chen J."/>
            <person name="Bao Y."/>
            <person name="Liu F."/>
            <person name="Qi X."/>
            <person name="Gang D.R."/>
            <person name="Wen J."/>
            <person name="Li J."/>
        </authorList>
    </citation>
    <scope>NUCLEOTIDE SEQUENCE</scope>
    <source>
        <strain evidence="7">Dzin_1.0</strain>
    </source>
</reference>
<keyword evidence="5 6" id="KW-0472">Membrane</keyword>
<dbReference type="GO" id="GO:0016020">
    <property type="term" value="C:membrane"/>
    <property type="evidence" value="ECO:0007669"/>
    <property type="project" value="UniProtKB-SubCell"/>
</dbReference>
<evidence type="ECO:0000256" key="4">
    <source>
        <dbReference type="ARBA" id="ARBA00022989"/>
    </source>
</evidence>
<dbReference type="SUPFAM" id="SSF103473">
    <property type="entry name" value="MFS general substrate transporter"/>
    <property type="match status" value="1"/>
</dbReference>
<dbReference type="PANTHER" id="PTHR11654">
    <property type="entry name" value="OLIGOPEPTIDE TRANSPORTER-RELATED"/>
    <property type="match status" value="1"/>
</dbReference>
<feature type="transmembrane region" description="Helical" evidence="6">
    <location>
        <begin position="411"/>
        <end position="430"/>
    </location>
</feature>
<feature type="transmembrane region" description="Helical" evidence="6">
    <location>
        <begin position="214"/>
        <end position="237"/>
    </location>
</feature>
<gene>
    <name evidence="7" type="ORF">J5N97_014736</name>
</gene>
<feature type="transmembrane region" description="Helical" evidence="6">
    <location>
        <begin position="249"/>
        <end position="269"/>
    </location>
</feature>
<evidence type="ECO:0000256" key="6">
    <source>
        <dbReference type="SAM" id="Phobius"/>
    </source>
</evidence>
<comment type="subcellular location">
    <subcellularLocation>
        <location evidence="1">Membrane</location>
        <topology evidence="1">Multi-pass membrane protein</topology>
    </subcellularLocation>
</comment>
<keyword evidence="3 6" id="KW-0812">Transmembrane</keyword>
<evidence type="ECO:0000313" key="8">
    <source>
        <dbReference type="Proteomes" id="UP001085076"/>
    </source>
</evidence>
<dbReference type="InterPro" id="IPR000109">
    <property type="entry name" value="POT_fam"/>
</dbReference>
<feature type="transmembrane region" description="Helical" evidence="6">
    <location>
        <begin position="66"/>
        <end position="85"/>
    </location>
</feature>
<reference evidence="7" key="1">
    <citation type="submission" date="2021-03" db="EMBL/GenBank/DDBJ databases">
        <authorList>
            <person name="Li Z."/>
            <person name="Yang C."/>
        </authorList>
    </citation>
    <scope>NUCLEOTIDE SEQUENCE</scope>
    <source>
        <strain evidence="7">Dzin_1.0</strain>
        <tissue evidence="7">Leaf</tissue>
    </source>
</reference>
<comment type="caution">
    <text evidence="7">The sequence shown here is derived from an EMBL/GenBank/DDBJ whole genome shotgun (WGS) entry which is preliminary data.</text>
</comment>
<protein>
    <submittedName>
        <fullName evidence="7">Uncharacterized protein</fullName>
    </submittedName>
</protein>
<proteinExistence type="inferred from homology"/>
<dbReference type="EMBL" id="JAGGNH010000003">
    <property type="protein sequence ID" value="KAJ0979262.1"/>
    <property type="molecule type" value="Genomic_DNA"/>
</dbReference>
<dbReference type="Pfam" id="PF00854">
    <property type="entry name" value="PTR2"/>
    <property type="match status" value="1"/>
</dbReference>
<dbReference type="AlphaFoldDB" id="A0A9D5HKC7"/>
<evidence type="ECO:0000313" key="7">
    <source>
        <dbReference type="EMBL" id="KAJ0979262.1"/>
    </source>
</evidence>
<keyword evidence="8" id="KW-1185">Reference proteome</keyword>
<dbReference type="InterPro" id="IPR036259">
    <property type="entry name" value="MFS_trans_sf"/>
</dbReference>
<accession>A0A9D5HKC7</accession>
<evidence type="ECO:0000256" key="1">
    <source>
        <dbReference type="ARBA" id="ARBA00004141"/>
    </source>
</evidence>
<keyword evidence="4 6" id="KW-1133">Transmembrane helix</keyword>
<feature type="transmembrane region" description="Helical" evidence="6">
    <location>
        <begin position="91"/>
        <end position="113"/>
    </location>
</feature>